<protein>
    <recommendedName>
        <fullName evidence="2">BRCT domain-containing protein</fullName>
    </recommendedName>
</protein>
<sequence>MPDQNSVERRTRSQITLPDSVVHLNRSPLKEARTTHRNLVEKPGGDGEDESEEDELLLSPKKSTKRTLSPPGVPYTLITDSQGDRPRYKRFKSEFDAKFEEVENGRLGLQQSNYRPSHSRHVSDPNVPVGKKSRKRSATPSDSKKPNSSSSSLLQHAFPKPRARSVPLFPGPTIDLRNPPASPTRARSRSPSKSEPKLAITPGPFKRMADLESIPDEREPAMDVDGTPTKNPSMPFSATITEATIPRPTIPTPTSLETPRTSSTLPGPSMDIPATPAHNNLYSIPMSPLTPLPETPYPQRVNYQAREEDRCNLTQGWGNKLQSVLEEAQPTPKQTERDLPLGLDDAHPTPKQSDSVLTTEATAVVNGQQKTMASRVPLSRNTRASGSGDAGLRTSTLGPPPTAASTSKSAATDCQETDAKRNAFEVLMARKPDTKEKGKITGKKTVIPVTGKGKGKGKQPTTANAKQAESQPLTLKEGKMKPKESATSNPKLFGAPGLKDRMKRRQKPKHTDITVPMRFDDSEDEAPDKDDEFAVARPSSPHPLHLKQDDEKRVSLEPDVEKVPSSPLTSILDEGELSESPEQLQATAEDRGGEHDGDAHPIISPVTETPHRASLLSQIEHADTLRPLTSVTPDAAPRQSSGLEAPQESSKPEEMTADNPQSMAVDEVVQSPAEHTTSAQGPVVDGKGKGKRGSRKKAVVPIAPVRRSARGASSKHNEPGSPSTSTPLTISGRGRGKASGSRSNQSTPSKPKQSELEVFETASPSIIGKGKAPETSDPDPIPDPFDGTLSELSSAPATDTEPEPDEPEKPVKTTVSTASAKSGIPVAKRLKPSASVARDTISSLSKALPKTPTKSGSRSSSPSKLPRPSSLFARANGGESSRPTLAVEGSSYATLESALQKLKEPPPARPSTSMGFNRDLSEDEDVEMRSKDDSSRSALGIGRPSSSASGSSSQSTLPFFKAPAPVQKPRIFVPAGTGPGLKKPGAVMRGGRGTTIPFGMARGQKASQKTTLDTVIGSPVKGGTSVTEKDSDVEMGEPAAESNVPGNLTMADLTMALHVPNGEVDIGNGSLEGLTSEKGKKEKLRRPSMTAIAFQALSQSLNDISALNTSEPTLPPSPPRRAGLRSSSSTYPSSSSAGKKLEGGKNDTTPPKLSILSDCKVFVDYRSDDPLAAETWTQMLKDLGARIMTRLGPTCTHILWKNGLPSTINRYRTLNDPKPHVIGNSWIVTCAQESRHVDETEYLINLEEFKFAAEAAAGHKRRKSMIPKLLTGLGDDADTEDWGTPDDDISMDSNTSISSDLTPLERARLRLSTRT</sequence>
<feature type="region of interest" description="Disordered" evidence="1">
    <location>
        <begin position="1"/>
        <end position="297"/>
    </location>
</feature>
<feature type="compositionally biased region" description="Polar residues" evidence="1">
    <location>
        <begin position="228"/>
        <end position="238"/>
    </location>
</feature>
<accession>A0A0W0EX52</accession>
<evidence type="ECO:0000256" key="1">
    <source>
        <dbReference type="SAM" id="MobiDB-lite"/>
    </source>
</evidence>
<feature type="domain" description="BRCT" evidence="2">
    <location>
        <begin position="1151"/>
        <end position="1244"/>
    </location>
</feature>
<feature type="compositionally biased region" description="Basic and acidic residues" evidence="1">
    <location>
        <begin position="334"/>
        <end position="348"/>
    </location>
</feature>
<dbReference type="EMBL" id="LATX01002469">
    <property type="protein sequence ID" value="KTB28625.1"/>
    <property type="molecule type" value="Genomic_DNA"/>
</dbReference>
<feature type="compositionally biased region" description="Basic residues" evidence="1">
    <location>
        <begin position="689"/>
        <end position="698"/>
    </location>
</feature>
<feature type="compositionally biased region" description="Basic and acidic residues" evidence="1">
    <location>
        <begin position="417"/>
        <end position="439"/>
    </location>
</feature>
<evidence type="ECO:0000313" key="3">
    <source>
        <dbReference type="EMBL" id="KTB28625.1"/>
    </source>
</evidence>
<feature type="compositionally biased region" description="Basic and acidic residues" evidence="1">
    <location>
        <begin position="28"/>
        <end position="45"/>
    </location>
</feature>
<feature type="compositionally biased region" description="Low complexity" evidence="1">
    <location>
        <begin position="177"/>
        <end position="191"/>
    </location>
</feature>
<feature type="region of interest" description="Disordered" evidence="1">
    <location>
        <begin position="323"/>
        <end position="1045"/>
    </location>
</feature>
<dbReference type="Gene3D" id="3.40.50.10190">
    <property type="entry name" value="BRCT domain"/>
    <property type="match status" value="1"/>
</dbReference>
<name>A0A0W0EX52_MONRR</name>
<feature type="compositionally biased region" description="Polar residues" evidence="1">
    <location>
        <begin position="350"/>
        <end position="372"/>
    </location>
</feature>
<dbReference type="InterPro" id="IPR001357">
    <property type="entry name" value="BRCT_dom"/>
</dbReference>
<feature type="compositionally biased region" description="Acidic residues" evidence="1">
    <location>
        <begin position="521"/>
        <end position="533"/>
    </location>
</feature>
<feature type="compositionally biased region" description="Acidic residues" evidence="1">
    <location>
        <begin position="1276"/>
        <end position="1290"/>
    </location>
</feature>
<feature type="compositionally biased region" description="Basic and acidic residues" evidence="1">
    <location>
        <begin position="588"/>
        <end position="599"/>
    </location>
</feature>
<dbReference type="eggNOG" id="ENOG502S1CP">
    <property type="taxonomic scope" value="Eukaryota"/>
</dbReference>
<feature type="compositionally biased region" description="Low complexity" evidence="1">
    <location>
        <begin position="945"/>
        <end position="955"/>
    </location>
</feature>
<feature type="compositionally biased region" description="Basic and acidic residues" evidence="1">
    <location>
        <begin position="546"/>
        <end position="562"/>
    </location>
</feature>
<feature type="compositionally biased region" description="Polar residues" evidence="1">
    <location>
        <begin position="255"/>
        <end position="266"/>
    </location>
</feature>
<feature type="compositionally biased region" description="Polar residues" evidence="1">
    <location>
        <begin position="720"/>
        <end position="729"/>
    </location>
</feature>
<feature type="region of interest" description="Disordered" evidence="1">
    <location>
        <begin position="1107"/>
        <end position="1150"/>
    </location>
</feature>
<feature type="compositionally biased region" description="Low complexity" evidence="1">
    <location>
        <begin position="849"/>
        <end position="871"/>
    </location>
</feature>
<dbReference type="Pfam" id="PF00533">
    <property type="entry name" value="BRCT"/>
    <property type="match status" value="1"/>
</dbReference>
<feature type="compositionally biased region" description="Low complexity" evidence="1">
    <location>
        <begin position="1126"/>
        <end position="1136"/>
    </location>
</feature>
<feature type="compositionally biased region" description="Basic and acidic residues" evidence="1">
    <location>
        <begin position="82"/>
        <end position="104"/>
    </location>
</feature>
<feature type="compositionally biased region" description="Low complexity" evidence="1">
    <location>
        <begin position="403"/>
        <end position="412"/>
    </location>
</feature>
<evidence type="ECO:0000313" key="4">
    <source>
        <dbReference type="Proteomes" id="UP000054988"/>
    </source>
</evidence>
<gene>
    <name evidence="3" type="ORF">WG66_18828</name>
</gene>
<comment type="caution">
    <text evidence="3">The sequence shown here is derived from an EMBL/GenBank/DDBJ whole genome shotgun (WGS) entry which is preliminary data.</text>
</comment>
<reference evidence="3 4" key="1">
    <citation type="submission" date="2015-12" db="EMBL/GenBank/DDBJ databases">
        <title>Draft genome sequence of Moniliophthora roreri, the causal agent of frosty pod rot of cacao.</title>
        <authorList>
            <person name="Aime M.C."/>
            <person name="Diaz-Valderrama J.R."/>
            <person name="Kijpornyongpan T."/>
            <person name="Phillips-Mora W."/>
        </authorList>
    </citation>
    <scope>NUCLEOTIDE SEQUENCE [LARGE SCALE GENOMIC DNA]</scope>
    <source>
        <strain evidence="3 4">MCA 2952</strain>
    </source>
</reference>
<dbReference type="PROSITE" id="PS50172">
    <property type="entry name" value="BRCT"/>
    <property type="match status" value="1"/>
</dbReference>
<feature type="compositionally biased region" description="Polar residues" evidence="1">
    <location>
        <begin position="463"/>
        <end position="473"/>
    </location>
</feature>
<dbReference type="SMART" id="SM00292">
    <property type="entry name" value="BRCT"/>
    <property type="match status" value="1"/>
</dbReference>
<feature type="compositionally biased region" description="Polar residues" evidence="1">
    <location>
        <begin position="627"/>
        <end position="642"/>
    </location>
</feature>
<dbReference type="Proteomes" id="UP000054988">
    <property type="component" value="Unassembled WGS sequence"/>
</dbReference>
<feature type="region of interest" description="Disordered" evidence="1">
    <location>
        <begin position="1276"/>
        <end position="1297"/>
    </location>
</feature>
<feature type="compositionally biased region" description="Acidic residues" evidence="1">
    <location>
        <begin position="46"/>
        <end position="56"/>
    </location>
</feature>
<evidence type="ECO:0000259" key="2">
    <source>
        <dbReference type="PROSITE" id="PS50172"/>
    </source>
</evidence>
<organism evidence="3 4">
    <name type="scientific">Moniliophthora roreri</name>
    <name type="common">Frosty pod rot fungus</name>
    <name type="synonym">Monilia roreri</name>
    <dbReference type="NCBI Taxonomy" id="221103"/>
    <lineage>
        <taxon>Eukaryota</taxon>
        <taxon>Fungi</taxon>
        <taxon>Dikarya</taxon>
        <taxon>Basidiomycota</taxon>
        <taxon>Agaricomycotina</taxon>
        <taxon>Agaricomycetes</taxon>
        <taxon>Agaricomycetidae</taxon>
        <taxon>Agaricales</taxon>
        <taxon>Marasmiineae</taxon>
        <taxon>Marasmiaceae</taxon>
        <taxon>Moniliophthora</taxon>
    </lineage>
</organism>
<feature type="compositionally biased region" description="Basic and acidic residues" evidence="1">
    <location>
        <begin position="207"/>
        <end position="221"/>
    </location>
</feature>
<dbReference type="CDD" id="cd17716">
    <property type="entry name" value="BRCT_microcephalin_rpt1"/>
    <property type="match status" value="1"/>
</dbReference>
<dbReference type="SUPFAM" id="SSF52113">
    <property type="entry name" value="BRCT domain"/>
    <property type="match status" value="1"/>
</dbReference>
<feature type="region of interest" description="Disordered" evidence="1">
    <location>
        <begin position="1066"/>
        <end position="1087"/>
    </location>
</feature>
<dbReference type="InterPro" id="IPR036420">
    <property type="entry name" value="BRCT_dom_sf"/>
</dbReference>
<feature type="compositionally biased region" description="Basic and acidic residues" evidence="1">
    <location>
        <begin position="1"/>
        <end position="11"/>
    </location>
</feature>
<proteinExistence type="predicted"/>